<dbReference type="GO" id="GO:0016491">
    <property type="term" value="F:oxidoreductase activity"/>
    <property type="evidence" value="ECO:0007669"/>
    <property type="project" value="InterPro"/>
</dbReference>
<comment type="caution">
    <text evidence="2">The sequence shown here is derived from an EMBL/GenBank/DDBJ whole genome shotgun (WGS) entry which is preliminary data.</text>
</comment>
<dbReference type="Pfam" id="PF07992">
    <property type="entry name" value="Pyr_redox_2"/>
    <property type="match status" value="1"/>
</dbReference>
<dbReference type="PRINTS" id="PR00368">
    <property type="entry name" value="FADPNR"/>
</dbReference>
<dbReference type="EMBL" id="DWWT01000043">
    <property type="protein sequence ID" value="HJC06329.1"/>
    <property type="molecule type" value="Genomic_DNA"/>
</dbReference>
<dbReference type="InterPro" id="IPR023753">
    <property type="entry name" value="FAD/NAD-binding_dom"/>
</dbReference>
<dbReference type="AlphaFoldDB" id="A0A9D2MZN3"/>
<evidence type="ECO:0000313" key="2">
    <source>
        <dbReference type="EMBL" id="HJC06329.1"/>
    </source>
</evidence>
<dbReference type="Gene3D" id="3.50.50.60">
    <property type="entry name" value="FAD/NAD(P)-binding domain"/>
    <property type="match status" value="2"/>
</dbReference>
<dbReference type="SUPFAM" id="SSF51971">
    <property type="entry name" value="Nucleotide-binding domain"/>
    <property type="match status" value="1"/>
</dbReference>
<evidence type="ECO:0000313" key="3">
    <source>
        <dbReference type="Proteomes" id="UP000823910"/>
    </source>
</evidence>
<proteinExistence type="predicted"/>
<feature type="domain" description="FAD/NAD(P)-binding" evidence="1">
    <location>
        <begin position="36"/>
        <end position="319"/>
    </location>
</feature>
<organism evidence="2 3">
    <name type="scientific">Candidatus Enterocloster excrementipullorum</name>
    <dbReference type="NCBI Taxonomy" id="2838559"/>
    <lineage>
        <taxon>Bacteria</taxon>
        <taxon>Bacillati</taxon>
        <taxon>Bacillota</taxon>
        <taxon>Clostridia</taxon>
        <taxon>Lachnospirales</taxon>
        <taxon>Lachnospiraceae</taxon>
        <taxon>Enterocloster</taxon>
    </lineage>
</organism>
<evidence type="ECO:0000259" key="1">
    <source>
        <dbReference type="Pfam" id="PF07992"/>
    </source>
</evidence>
<dbReference type="Proteomes" id="UP000823910">
    <property type="component" value="Unassembled WGS sequence"/>
</dbReference>
<feature type="non-terminal residue" evidence="2">
    <location>
        <position position="1"/>
    </location>
</feature>
<accession>A0A9D2MZN3</accession>
<name>A0A9D2MZN3_9FIRM</name>
<gene>
    <name evidence="2" type="ORF">H9704_09270</name>
</gene>
<reference evidence="2" key="2">
    <citation type="submission" date="2021-04" db="EMBL/GenBank/DDBJ databases">
        <authorList>
            <person name="Gilroy R."/>
        </authorList>
    </citation>
    <scope>NUCLEOTIDE SEQUENCE</scope>
    <source>
        <strain evidence="2">CHK180-15479</strain>
    </source>
</reference>
<dbReference type="PANTHER" id="PTHR42783">
    <property type="entry name" value="GLUTAMATE SYNTHASE [NADPH] SMALL CHAIN"/>
    <property type="match status" value="1"/>
</dbReference>
<protein>
    <submittedName>
        <fullName evidence="2">FAD-dependent oxidoreductase</fullName>
    </submittedName>
</protein>
<dbReference type="PRINTS" id="PR00469">
    <property type="entry name" value="PNDRDTASEII"/>
</dbReference>
<dbReference type="PANTHER" id="PTHR42783:SF3">
    <property type="entry name" value="GLUTAMATE SYNTHASE [NADPH] SMALL CHAIN-RELATED"/>
    <property type="match status" value="1"/>
</dbReference>
<sequence>VLGRKGQPVHISSIENYISDTCLERIHIACEPKNGKKVAVIGAGPAGITIAILLTQKGYSVTIFDSRDKIGGVLQYGIPEFRLPKSILERYKKKLRAIGIKIRPNTTIGGALEIKDLFNDGYESIFIGTGVWRPKKLGIKGESLGNVHFAIDYLANPDAYELGNTVAIIGMGNSAMDVARTAIRKGSRDVTLYARKEKSMATKGASSHELQYAALDGAKFAYNMTPVEINDDGPVFHRGIWDEEGKLLGYEDERIQVQADSVIVSVSQGPKSKLVDTTEGLKAGKSGLLQTDQYGETTVEGVFAAGDVVLGARTVVEAVAYSKIVAEAMDEYMKKKG</sequence>
<dbReference type="InterPro" id="IPR036188">
    <property type="entry name" value="FAD/NAD-bd_sf"/>
</dbReference>
<reference evidence="2" key="1">
    <citation type="journal article" date="2021" name="PeerJ">
        <title>Extensive microbial diversity within the chicken gut microbiome revealed by metagenomics and culture.</title>
        <authorList>
            <person name="Gilroy R."/>
            <person name="Ravi A."/>
            <person name="Getino M."/>
            <person name="Pursley I."/>
            <person name="Horton D.L."/>
            <person name="Alikhan N.F."/>
            <person name="Baker D."/>
            <person name="Gharbi K."/>
            <person name="Hall N."/>
            <person name="Watson M."/>
            <person name="Adriaenssens E.M."/>
            <person name="Foster-Nyarko E."/>
            <person name="Jarju S."/>
            <person name="Secka A."/>
            <person name="Antonio M."/>
            <person name="Oren A."/>
            <person name="Chaudhuri R.R."/>
            <person name="La Ragione R."/>
            <person name="Hildebrand F."/>
            <person name="Pallen M.J."/>
        </authorList>
    </citation>
    <scope>NUCLEOTIDE SEQUENCE</scope>
    <source>
        <strain evidence="2">CHK180-15479</strain>
    </source>
</reference>